<gene>
    <name evidence="3" type="ORF">ACFFJ3_16485</name>
</gene>
<evidence type="ECO:0000259" key="2">
    <source>
        <dbReference type="Pfam" id="PF09718"/>
    </source>
</evidence>
<sequence>MSTDLGKPIDDFSAGLVSLQSEIIKATRLTTDYVNALVQGSRKLESASSQSQLAMVGVSSQLVSVRSTAMAVVEALTPGDLTKLTAQLGDVSARLKFASMSTVEFSRSQSMLMVQDTPRGKEVNPAKDNGVGVTPTQADGKKTAEDPKEDQGWLGGLSKGLGDWAKTASNYSEQVAAAGKNAMGGMVNNIAEMLNGNKGTWREWASSVAGAIGKIMLNMAIVESIKGMGSFLSGFGGGLGKVGDFFSSVVPHAKGGVYDSPSLSAFSNGIVSSPTYFAFAKGMGLMGEAGPEAIMPLTRAADGSLGVRAVGGRQTSLASAGGGAPIVTINIDSNGGVATSAPSGFEQFGSEIGAFVDNRYRALIGSDLGQGGRIARAIKGGR</sequence>
<dbReference type="EMBL" id="JBHLXG010000018">
    <property type="protein sequence ID" value="MFC0228069.1"/>
    <property type="molecule type" value="Genomic_DNA"/>
</dbReference>
<dbReference type="Pfam" id="PF09718">
    <property type="entry name" value="Tape_meas_lam_C"/>
    <property type="match status" value="1"/>
</dbReference>
<evidence type="ECO:0000256" key="1">
    <source>
        <dbReference type="SAM" id="MobiDB-lite"/>
    </source>
</evidence>
<feature type="region of interest" description="Disordered" evidence="1">
    <location>
        <begin position="119"/>
        <end position="153"/>
    </location>
</feature>
<feature type="domain" description="Bacteriophage tail tape measure C-terminal" evidence="2">
    <location>
        <begin position="152"/>
        <end position="225"/>
    </location>
</feature>
<comment type="caution">
    <text evidence="3">The sequence shown here is derived from an EMBL/GenBank/DDBJ whole genome shotgun (WGS) entry which is preliminary data.</text>
</comment>
<feature type="compositionally biased region" description="Basic and acidic residues" evidence="1">
    <location>
        <begin position="139"/>
        <end position="151"/>
    </location>
</feature>
<protein>
    <submittedName>
        <fullName evidence="3">Phage tail tape measure protein</fullName>
    </submittedName>
</protein>
<evidence type="ECO:0000313" key="3">
    <source>
        <dbReference type="EMBL" id="MFC0228069.1"/>
    </source>
</evidence>
<proteinExistence type="predicted"/>
<dbReference type="RefSeq" id="WP_380677294.1">
    <property type="nucleotide sequence ID" value="NZ_CP173186.1"/>
</dbReference>
<accession>A0ABV6EGE0</accession>
<keyword evidence="4" id="KW-1185">Reference proteome</keyword>
<dbReference type="NCBIfam" id="TIGR01541">
    <property type="entry name" value="tape_meas_lam_C"/>
    <property type="match status" value="1"/>
</dbReference>
<name>A0ABV6EGE0_9GAMM</name>
<reference evidence="3 4" key="1">
    <citation type="submission" date="2024-09" db="EMBL/GenBank/DDBJ databases">
        <authorList>
            <person name="Sun Q."/>
            <person name="Mori K."/>
        </authorList>
    </citation>
    <scope>NUCLEOTIDE SEQUENCE [LARGE SCALE GENOMIC DNA]</scope>
    <source>
        <strain evidence="3 4">CCM 8626</strain>
    </source>
</reference>
<organism evidence="3 4">
    <name type="scientific">Serratia aquatilis</name>
    <dbReference type="NCBI Taxonomy" id="1737515"/>
    <lineage>
        <taxon>Bacteria</taxon>
        <taxon>Pseudomonadati</taxon>
        <taxon>Pseudomonadota</taxon>
        <taxon>Gammaproteobacteria</taxon>
        <taxon>Enterobacterales</taxon>
        <taxon>Yersiniaceae</taxon>
        <taxon>Serratia</taxon>
    </lineage>
</organism>
<evidence type="ECO:0000313" key="4">
    <source>
        <dbReference type="Proteomes" id="UP001589792"/>
    </source>
</evidence>
<dbReference type="InterPro" id="IPR006431">
    <property type="entry name" value="Phage_tape_meas_C"/>
</dbReference>
<dbReference type="Proteomes" id="UP001589792">
    <property type="component" value="Unassembled WGS sequence"/>
</dbReference>